<feature type="transmembrane region" description="Helical" evidence="9">
    <location>
        <begin position="113"/>
        <end position="141"/>
    </location>
</feature>
<evidence type="ECO:0000256" key="2">
    <source>
        <dbReference type="ARBA" id="ARBA00022448"/>
    </source>
</evidence>
<dbReference type="eggNOG" id="COG2391">
    <property type="taxonomic scope" value="Bacteria"/>
</dbReference>
<dbReference type="GO" id="GO:0005886">
    <property type="term" value="C:plasma membrane"/>
    <property type="evidence" value="ECO:0007669"/>
    <property type="project" value="UniProtKB-SubCell"/>
</dbReference>
<evidence type="ECO:0000256" key="7">
    <source>
        <dbReference type="ARBA" id="ARBA00023136"/>
    </source>
</evidence>
<dbReference type="InterPro" id="IPR007272">
    <property type="entry name" value="Sulf_transp_TsuA/YedE"/>
</dbReference>
<evidence type="ECO:0000313" key="10">
    <source>
        <dbReference type="EMBL" id="ABR50777.1"/>
    </source>
</evidence>
<evidence type="ECO:0000256" key="1">
    <source>
        <dbReference type="ARBA" id="ARBA00004429"/>
    </source>
</evidence>
<keyword evidence="5 9" id="KW-0812">Transmembrane</keyword>
<sequence>MRVYDKVVKDPWPYWIGGILLALLNICLLIVTGSTWRVSGGFLYWGAWGLEKIGFTPANWYYFSVYQNGVEEGQTFLNNPNTVLNIAVIVGALIAALWASEFKWKKIKNVKQLCFALIGGIVMGYGTILSFGCNISAYFSAIPSFSLHGWVFAAFMFVGSWIGSKVLIRYIL</sequence>
<comment type="similarity">
    <text evidence="8">Belongs to the TsuA/YedE (TC 9.B.102) family.</text>
</comment>
<proteinExistence type="inferred from homology"/>
<reference evidence="11" key="1">
    <citation type="journal article" date="2016" name="Genome Announc.">
        <title>Complete genome sequence of Alkaliphilus metalliredigens strain QYMF, an alkaliphilic and metal-reducing bacterium isolated from borax-contaminated leachate ponds.</title>
        <authorList>
            <person name="Hwang C."/>
            <person name="Copeland A."/>
            <person name="Lucas S."/>
            <person name="Lapidus A."/>
            <person name="Barry K."/>
            <person name="Detter J.C."/>
            <person name="Glavina Del Rio T."/>
            <person name="Hammon N."/>
            <person name="Israni S."/>
            <person name="Dalin E."/>
            <person name="Tice H."/>
            <person name="Pitluck S."/>
            <person name="Chertkov O."/>
            <person name="Brettin T."/>
            <person name="Bruce D."/>
            <person name="Han C."/>
            <person name="Schmutz J."/>
            <person name="Larimer F."/>
            <person name="Land M.L."/>
            <person name="Hauser L."/>
            <person name="Kyrpides N."/>
            <person name="Mikhailova N."/>
            <person name="Ye Q."/>
            <person name="Zhou J."/>
            <person name="Richardson P."/>
            <person name="Fields M.W."/>
        </authorList>
    </citation>
    <scope>NUCLEOTIDE SEQUENCE [LARGE SCALE GENOMIC DNA]</scope>
    <source>
        <strain evidence="11">QYMF</strain>
    </source>
</reference>
<accession>A6TX59</accession>
<keyword evidence="6 9" id="KW-1133">Transmembrane helix</keyword>
<dbReference type="AlphaFoldDB" id="A6TX59"/>
<dbReference type="EMBL" id="CP000724">
    <property type="protein sequence ID" value="ABR50777.1"/>
    <property type="molecule type" value="Genomic_DNA"/>
</dbReference>
<comment type="subcellular location">
    <subcellularLocation>
        <location evidence="1">Cell inner membrane</location>
        <topology evidence="1">Multi-pass membrane protein</topology>
    </subcellularLocation>
</comment>
<dbReference type="KEGG" id="amt:Amet_4709"/>
<gene>
    <name evidence="10" type="ordered locus">Amet_4709</name>
</gene>
<dbReference type="Proteomes" id="UP000001572">
    <property type="component" value="Chromosome"/>
</dbReference>
<keyword evidence="7 9" id="KW-0472">Membrane</keyword>
<dbReference type="STRING" id="293826.Amet_4709"/>
<feature type="transmembrane region" description="Helical" evidence="9">
    <location>
        <begin position="83"/>
        <end position="101"/>
    </location>
</feature>
<keyword evidence="11" id="KW-1185">Reference proteome</keyword>
<evidence type="ECO:0000256" key="8">
    <source>
        <dbReference type="ARBA" id="ARBA00035655"/>
    </source>
</evidence>
<feature type="transmembrane region" description="Helical" evidence="9">
    <location>
        <begin position="147"/>
        <end position="168"/>
    </location>
</feature>
<evidence type="ECO:0000256" key="6">
    <source>
        <dbReference type="ARBA" id="ARBA00022989"/>
    </source>
</evidence>
<protein>
    <submittedName>
        <fullName evidence="10">Uncharacterized protein</fullName>
    </submittedName>
</protein>
<name>A6TX59_ALKMQ</name>
<dbReference type="OrthoDB" id="9794165at2"/>
<keyword evidence="3" id="KW-1003">Cell membrane</keyword>
<feature type="transmembrane region" description="Helical" evidence="9">
    <location>
        <begin position="12"/>
        <end position="31"/>
    </location>
</feature>
<evidence type="ECO:0000313" key="11">
    <source>
        <dbReference type="Proteomes" id="UP000001572"/>
    </source>
</evidence>
<dbReference type="PANTHER" id="PTHR30574:SF1">
    <property type="entry name" value="SULPHUR TRANSPORT DOMAIN-CONTAINING PROTEIN"/>
    <property type="match status" value="1"/>
</dbReference>
<keyword evidence="4" id="KW-0997">Cell inner membrane</keyword>
<dbReference type="PANTHER" id="PTHR30574">
    <property type="entry name" value="INNER MEMBRANE PROTEIN YEDE"/>
    <property type="match status" value="1"/>
</dbReference>
<organism evidence="10 11">
    <name type="scientific">Alkaliphilus metalliredigens (strain QYMF)</name>
    <dbReference type="NCBI Taxonomy" id="293826"/>
    <lineage>
        <taxon>Bacteria</taxon>
        <taxon>Bacillati</taxon>
        <taxon>Bacillota</taxon>
        <taxon>Clostridia</taxon>
        <taxon>Peptostreptococcales</taxon>
        <taxon>Natronincolaceae</taxon>
        <taxon>Alkaliphilus</taxon>
    </lineage>
</organism>
<dbReference type="HOGENOM" id="CLU_041737_3_0_9"/>
<evidence type="ECO:0000256" key="9">
    <source>
        <dbReference type="SAM" id="Phobius"/>
    </source>
</evidence>
<evidence type="ECO:0000256" key="3">
    <source>
        <dbReference type="ARBA" id="ARBA00022475"/>
    </source>
</evidence>
<dbReference type="Pfam" id="PF04143">
    <property type="entry name" value="Sulf_transp"/>
    <property type="match status" value="1"/>
</dbReference>
<evidence type="ECO:0000256" key="4">
    <source>
        <dbReference type="ARBA" id="ARBA00022519"/>
    </source>
</evidence>
<evidence type="ECO:0000256" key="5">
    <source>
        <dbReference type="ARBA" id="ARBA00022692"/>
    </source>
</evidence>
<keyword evidence="2" id="KW-0813">Transport</keyword>